<feature type="compositionally biased region" description="Polar residues" evidence="2">
    <location>
        <begin position="260"/>
        <end position="274"/>
    </location>
</feature>
<dbReference type="AlphaFoldDB" id="G8YFE6"/>
<dbReference type="EMBL" id="FO082051">
    <property type="protein sequence ID" value="CCE81895.1"/>
    <property type="molecule type" value="Genomic_DNA"/>
</dbReference>
<feature type="transmembrane region" description="Helical" evidence="3">
    <location>
        <begin position="87"/>
        <end position="110"/>
    </location>
</feature>
<feature type="transmembrane region" description="Helical" evidence="3">
    <location>
        <begin position="6"/>
        <end position="24"/>
    </location>
</feature>
<feature type="transmembrane region" description="Helical" evidence="3">
    <location>
        <begin position="45"/>
        <end position="67"/>
    </location>
</feature>
<evidence type="ECO:0000256" key="2">
    <source>
        <dbReference type="SAM" id="MobiDB-lite"/>
    </source>
</evidence>
<evidence type="ECO:0000313" key="4">
    <source>
        <dbReference type="EMBL" id="CCE81895.1"/>
    </source>
</evidence>
<keyword evidence="3" id="KW-1133">Transmembrane helix</keyword>
<dbReference type="OrthoDB" id="4026724at2759"/>
<keyword evidence="3" id="KW-0812">Transmembrane</keyword>
<dbReference type="Proteomes" id="UP000005222">
    <property type="component" value="Chromosome I"/>
</dbReference>
<proteinExistence type="predicted"/>
<name>G8YFE6_PICSO</name>
<dbReference type="InParanoid" id="G8YFE6"/>
<feature type="coiled-coil region" evidence="1">
    <location>
        <begin position="161"/>
        <end position="188"/>
    </location>
</feature>
<feature type="region of interest" description="Disordered" evidence="2">
    <location>
        <begin position="253"/>
        <end position="274"/>
    </location>
</feature>
<sequence length="374" mass="43444">MLVSLSFHTLFYVIPYLMSLKVLIGSANSEASKREKRYESMEFLLSYWVCYAAVCYFESLLPTSFVFSIIGVNKFATWFFSSIKLWLFYWHGCLLVNNFYLGSLFMSLCYKLGAAKQPYNSFEYFEKKLVNPLMRFLFINNQTLFYASTYASNIFDNYKVVSSVSAKLLNLQQMLRNADKENQSLIDTVMDQTCYIDSDEELKVKYASINDTFRSQATKALECILHDMRSDPEYPLKELQLMHRKENRYSVDGRLLSGDGLNSQPRTKTDYISPTKDNTQRVTEFYNLHSQWLLNPRFTGQLSTNRIQMEPTNVKQKASNGLETEKNTQILTKIDSYNKGVGTILNPYVTSKSLKSRKLKKIGKKLQEEMMMVN</sequence>
<dbReference type="eggNOG" id="ENOG502RQDS">
    <property type="taxonomic scope" value="Eukaryota"/>
</dbReference>
<keyword evidence="1" id="KW-0175">Coiled coil</keyword>
<accession>G8YFE6</accession>
<evidence type="ECO:0000256" key="3">
    <source>
        <dbReference type="SAM" id="Phobius"/>
    </source>
</evidence>
<evidence type="ECO:0000313" key="5">
    <source>
        <dbReference type="Proteomes" id="UP000005222"/>
    </source>
</evidence>
<keyword evidence="5" id="KW-1185">Reference proteome</keyword>
<protein>
    <submittedName>
        <fullName evidence="4">Piso0_002574 protein</fullName>
    </submittedName>
</protein>
<organism evidence="4 5">
    <name type="scientific">Pichia sorbitophila (strain ATCC MYA-4447 / BCRC 22081 / CBS 7064 / NBRC 10061 / NRRL Y-12695)</name>
    <name type="common">Hybrid yeast</name>
    <dbReference type="NCBI Taxonomy" id="559304"/>
    <lineage>
        <taxon>Eukaryota</taxon>
        <taxon>Fungi</taxon>
        <taxon>Dikarya</taxon>
        <taxon>Ascomycota</taxon>
        <taxon>Saccharomycotina</taxon>
        <taxon>Pichiomycetes</taxon>
        <taxon>Debaryomycetaceae</taxon>
        <taxon>Millerozyma</taxon>
    </lineage>
</organism>
<dbReference type="HOGENOM" id="CLU_739894_0_0_1"/>
<keyword evidence="3" id="KW-0472">Membrane</keyword>
<gene>
    <name evidence="4" type="primary">Piso0_002574</name>
    <name evidence="4" type="ORF">GNLVRS01_PISO0I13142g</name>
</gene>
<reference evidence="4 5" key="1">
    <citation type="journal article" date="2012" name="G3 (Bethesda)">
        <title>Pichia sorbitophila, an interspecies yeast hybrid reveals early steps of genome resolution following polyploidization.</title>
        <authorList>
            <person name="Leh Louis V."/>
            <person name="Despons L."/>
            <person name="Friedrich A."/>
            <person name="Martin T."/>
            <person name="Durrens P."/>
            <person name="Casaregola S."/>
            <person name="Neuveglise C."/>
            <person name="Fairhead C."/>
            <person name="Marck C."/>
            <person name="Cruz J.A."/>
            <person name="Straub M.L."/>
            <person name="Kugler V."/>
            <person name="Sacerdot C."/>
            <person name="Uzunov Z."/>
            <person name="Thierry A."/>
            <person name="Weiss S."/>
            <person name="Bleykasten C."/>
            <person name="De Montigny J."/>
            <person name="Jacques N."/>
            <person name="Jung P."/>
            <person name="Lemaire M."/>
            <person name="Mallet S."/>
            <person name="Morel G."/>
            <person name="Richard G.F."/>
            <person name="Sarkar A."/>
            <person name="Savel G."/>
            <person name="Schacherer J."/>
            <person name="Seret M.L."/>
            <person name="Talla E."/>
            <person name="Samson G."/>
            <person name="Jubin C."/>
            <person name="Poulain J."/>
            <person name="Vacherie B."/>
            <person name="Barbe V."/>
            <person name="Pelletier E."/>
            <person name="Sherman D.J."/>
            <person name="Westhof E."/>
            <person name="Weissenbach J."/>
            <person name="Baret P.V."/>
            <person name="Wincker P."/>
            <person name="Gaillardin C."/>
            <person name="Dujon B."/>
            <person name="Souciet J.L."/>
        </authorList>
    </citation>
    <scope>NUCLEOTIDE SEQUENCE [LARGE SCALE GENOMIC DNA]</scope>
    <source>
        <strain evidence="5">ATCC MYA-4447 / BCRC 22081 / CBS 7064 / NBRC 10061 / NRRL Y-12695</strain>
    </source>
</reference>
<evidence type="ECO:0000256" key="1">
    <source>
        <dbReference type="SAM" id="Coils"/>
    </source>
</evidence>